<dbReference type="Proteomes" id="UP000824192">
    <property type="component" value="Unassembled WGS sequence"/>
</dbReference>
<dbReference type="InterPro" id="IPR013783">
    <property type="entry name" value="Ig-like_fold"/>
</dbReference>
<dbReference type="Gene3D" id="2.60.40.10">
    <property type="entry name" value="Immunoglobulins"/>
    <property type="match status" value="1"/>
</dbReference>
<feature type="domain" description="SLH" evidence="4">
    <location>
        <begin position="3487"/>
        <end position="3545"/>
    </location>
</feature>
<evidence type="ECO:0000256" key="2">
    <source>
        <dbReference type="SAM" id="SignalP"/>
    </source>
</evidence>
<feature type="domain" description="Ig-like" evidence="3">
    <location>
        <begin position="3052"/>
        <end position="3140"/>
    </location>
</feature>
<name>A0A9D1RSV6_9FIRM</name>
<dbReference type="PANTHER" id="PTHR43308:SF1">
    <property type="entry name" value="OUTER MEMBRANE PROTEIN ALPHA"/>
    <property type="match status" value="1"/>
</dbReference>
<feature type="signal peptide" evidence="2">
    <location>
        <begin position="1"/>
        <end position="25"/>
    </location>
</feature>
<keyword evidence="2" id="KW-0732">Signal</keyword>
<evidence type="ECO:0000313" key="5">
    <source>
        <dbReference type="EMBL" id="HIW93544.1"/>
    </source>
</evidence>
<evidence type="ECO:0000259" key="4">
    <source>
        <dbReference type="PROSITE" id="PS51272"/>
    </source>
</evidence>
<dbReference type="InterPro" id="IPR051465">
    <property type="entry name" value="Cell_Envelope_Struct_Comp"/>
</dbReference>
<dbReference type="InterPro" id="IPR044060">
    <property type="entry name" value="Bacterial_rp_domain"/>
</dbReference>
<feature type="domain" description="SLH" evidence="4">
    <location>
        <begin position="3421"/>
        <end position="3484"/>
    </location>
</feature>
<dbReference type="Gene3D" id="2.60.40.2700">
    <property type="match status" value="1"/>
</dbReference>
<dbReference type="EMBL" id="DXGA01000073">
    <property type="protein sequence ID" value="HIW93544.1"/>
    <property type="molecule type" value="Genomic_DNA"/>
</dbReference>
<feature type="chain" id="PRO_5039535350" evidence="2">
    <location>
        <begin position="26"/>
        <end position="3545"/>
    </location>
</feature>
<feature type="domain" description="Ig-like" evidence="3">
    <location>
        <begin position="3162"/>
        <end position="3250"/>
    </location>
</feature>
<comment type="caution">
    <text evidence="5">The sequence shown here is derived from an EMBL/GenBank/DDBJ whole genome shotgun (WGS) entry which is preliminary data.</text>
</comment>
<evidence type="ECO:0000256" key="1">
    <source>
        <dbReference type="ARBA" id="ARBA00022737"/>
    </source>
</evidence>
<dbReference type="PANTHER" id="PTHR43308">
    <property type="entry name" value="OUTER MEMBRANE PROTEIN ALPHA-RELATED"/>
    <property type="match status" value="1"/>
</dbReference>
<reference evidence="5" key="2">
    <citation type="submission" date="2021-04" db="EMBL/GenBank/DDBJ databases">
        <authorList>
            <person name="Gilroy R."/>
        </authorList>
    </citation>
    <scope>NUCLEOTIDE SEQUENCE</scope>
    <source>
        <strain evidence="5">ChiGjej6B6-1540</strain>
    </source>
</reference>
<accession>A0A9D1RSV6</accession>
<dbReference type="PROSITE" id="PS50835">
    <property type="entry name" value="IG_LIKE"/>
    <property type="match status" value="2"/>
</dbReference>
<dbReference type="InterPro" id="IPR007110">
    <property type="entry name" value="Ig-like_dom"/>
</dbReference>
<protein>
    <submittedName>
        <fullName evidence="5">S-layer homology domain-containing protein</fullName>
    </submittedName>
</protein>
<keyword evidence="1" id="KW-0677">Repeat</keyword>
<evidence type="ECO:0000313" key="6">
    <source>
        <dbReference type="Proteomes" id="UP000824192"/>
    </source>
</evidence>
<evidence type="ECO:0000259" key="3">
    <source>
        <dbReference type="PROSITE" id="PS50835"/>
    </source>
</evidence>
<gene>
    <name evidence="5" type="ORF">H9868_03285</name>
</gene>
<feature type="domain" description="SLH" evidence="4">
    <location>
        <begin position="3361"/>
        <end position="3420"/>
    </location>
</feature>
<reference evidence="5" key="1">
    <citation type="journal article" date="2021" name="PeerJ">
        <title>Extensive microbial diversity within the chicken gut microbiome revealed by metagenomics and culture.</title>
        <authorList>
            <person name="Gilroy R."/>
            <person name="Ravi A."/>
            <person name="Getino M."/>
            <person name="Pursley I."/>
            <person name="Horton D.L."/>
            <person name="Alikhan N.F."/>
            <person name="Baker D."/>
            <person name="Gharbi K."/>
            <person name="Hall N."/>
            <person name="Watson M."/>
            <person name="Adriaenssens E.M."/>
            <person name="Foster-Nyarko E."/>
            <person name="Jarju S."/>
            <person name="Secka A."/>
            <person name="Antonio M."/>
            <person name="Oren A."/>
            <person name="Chaudhuri R.R."/>
            <person name="La Ragione R."/>
            <person name="Hildebrand F."/>
            <person name="Pallen M.J."/>
        </authorList>
    </citation>
    <scope>NUCLEOTIDE SEQUENCE</scope>
    <source>
        <strain evidence="5">ChiGjej6B6-1540</strain>
    </source>
</reference>
<dbReference type="Pfam" id="PF00395">
    <property type="entry name" value="SLH"/>
    <property type="match status" value="3"/>
</dbReference>
<proteinExistence type="predicted"/>
<dbReference type="PROSITE" id="PS51272">
    <property type="entry name" value="SLH"/>
    <property type="match status" value="3"/>
</dbReference>
<organism evidence="5 6">
    <name type="scientific">Candidatus Flavonifractor merdipullorum</name>
    <dbReference type="NCBI Taxonomy" id="2838590"/>
    <lineage>
        <taxon>Bacteria</taxon>
        <taxon>Bacillati</taxon>
        <taxon>Bacillota</taxon>
        <taxon>Clostridia</taxon>
        <taxon>Eubacteriales</taxon>
        <taxon>Oscillospiraceae</taxon>
        <taxon>Flavonifractor</taxon>
    </lineage>
</organism>
<sequence>MKKRLLSLLLVVCMALSMLPATAYAAVSDLLPNSRGQNQEILDQLSALTEGNSAQAYALLEQLGLLDENGQLKTDYTIDLDGETYTLDEMMALLEDPSTDLSQVGYVDGTPIALGDLKTIIQIEQELQRIQATYFSGQTFSGASLDSLNSLMDQLQTQGIALQSVTPRVADGQPVDFLSNKVVDVSDLREIPLEVGYNHAYSGYFYLYKNTQSGETVSVDVALDGGTLGDYLERVEVTVVSPDGNFSVKLTKDNPTATLTCRTDATEAGSYANKVRMQVTVVTTQYGAVESGVYGNLAGALHFSNPTGGLVFQNGSDYTDYHTILLTRTVDGPETVWDEETGAVSKEMTISNDGTPNGDEWAQARFYFLDTDGARVRQMDALRQLLQNSLQDAAGDPVAINEVNAVKFQVSGELVQTSDTGLGFGKVPYFPGGPDISKDRWYLPANSSDTSKDYTVRLSKGEMTLEWEKWPGASEMGNNVPAAFRFQGWSTKGDAIPYGLFFEDPFSHYSPSAYPHSGTATVQNCRVELLNDNTVPVLHSVTAPEGTYYPGQRVPVTLRFSELVKVADGTTITVNGKEFTADQLGMNTVGNDLVLWYPVQSVDSTDLTVSFGSGSGSGVTDFFGNAVEISGKTVEGVSIESIRMRSGVKGFSASYENDQLIFALDADMTEQYKTLYTNYDTSGSKEAPFRVQIYEKSSYGTYGTPKESVQVYMPASDGQPFSIASYSVPLQTKAQTYYAYIQANEGTRDAPQWVDVPWSFQLININAQNSVHTVTVNPESNPENYTLSLSETYRPTLTATLTGTSGGAPTYISGAWSSSDPAIAAVTTNEDYSGAVTLTGSKVGQVQFTFKADNGTPEDPSDDKTGVSQTYTVTAGDSLALVIPSNASTIVTRQNEPVTLLWSSNAKLLAPDAKFEYEIDLFTGYYQTLEELDEKAPQDRYSGTASQDSNSHQIAGGFFTALSEGDTPAYTVRISMPHPNGGGTRLYALAWVVVRQQPVQAEILTPETIYSLDQTYFGPVEKLRFDYKLVSFYPKRQKAHVQITRIAEDDTSTVVVEDEITFSDPGYDESTMITVPNGSYQFDIAPVADGNLRDTYQIVLTVTDKTGQVSRETATTDSLFLYVYNADALQLVDGDGNKIEGNLVVSNEDLVKDLPTDTQSILSLREQLRLQGKISINYEEYNWDSFQDTIQWNSYDPRGEGEPQVILNYKQGGLYEDIRNFSYTNYLPETVLMMTPKFPADNPYQASGRISATHSPTGMVRVVDVYFNSLRNGLYLFQVTPAVKTKVTLQAATYQETVETNDQGVLAVYWPYAITEDISFRSEYEGEVYLGTIPKESLRSGEGDATTLELYPLNNVILRPAGKAELTLLQPDGSPLANASVTIRGGVYKNGGYCQSAQMGPGADSLDAGSVGQTYTTDETGKLTIYYDSTQFWSSEKGETAQNQPTSLDRIEYVLEISGIAGDRYYPLFRTVEGSMSLDQRMRTAQDVILLEEVAEGEAGQPFVAEQTVSYAKTPGGASETGKVDVRKSTGMVGPNSTFQEATLSTTMYLWGESMEGAEHYVLELADQGGYIPEGQTYSVTQYPFSSIPVVKNTMTLNEKTMTTSGWIPDGADSALKTRLSNNGALIHERTLPFRVIDLTRVPQVTEAEHVTGMLVEMKASSSLTDVNFGQVSGDSIVQLLAGNIDELAGPVDGSLFKMIITPSEDPTVFNALIWTGYDTLGLDEGDYSEDGVALSASFLSQEMGVGVPGTGQLAAMANGTYNPAQTYRNNRAQGNFGDLDVNLQLTGCYEAQIRYNRESKEWEIFPLGGGFTAGVGVGYTFNVNAFVGPVPVTASFGVGGALQLDFKAAARYSQQKDTSGNDLTWSDPSATAVNDYLTTLRINAYASAFGGVGFDYSVVALKFGVFGQLDLDSQNQFLSRTYLADQSKQQLNGQQLGISGQAGIKFVAKLGLLEYEAVLVAGGAGISKNFGDWNEIEGYWGSATSGLSQQAEGSGLYLASSSTTLMSRSYLGAYARTWGQPQDRMDLLSLDGQNGLSNLQTNANPASYPDLSDDGQVLVYVSDNESGSVYDSRAHYSTLSGEGYTASVQIPDPAGFSGYGDDAAVVAGTSDFAAAAWVRMSTDLPGKDEGDPVTEAEQTLLLNGSEIVVSVYDGSAWTSTRLTENATPDLAPAVASNGSGDAIVFWRSVYTSSLENTLDFGPQDYIMFSRYDSSTKTWSDPQLLYNGATGSVKALQAAMLPDGTAMAVYTLDRSGSGDTTQYEVGYGLVDQTGKAGTPINATRDTCLDENPQVVAANFGAGDDRFVMAWHTVHDGVGNICLLAVNKDGVPSNSFPSSFAAMTRSGAVSIDGAFRLASLNPANYSLDDLTVVWSETVSSAESGLVDHSVLKASTLCSDGEGGYCLSAPQELAELGSRTLADHFDAYASGENEIKAVIQATWYDDGNTQEIEGVTVPGEETKLYTATSNFAPYGAEVEEINVDYGELVPNLRVPIQFTIRNTGMNPLKDLTVSLSSGASATHAGSLLPNESATLTIYHNVGDVVENVSYTMTAGDALHESGAVYLDYPDIGISRMEVQKEEAGKRTIALTLYNASGAVLTGKGRTVKLALYLDDIHTQAASVTCAPQNGVQLSGNILTISGDKALKRIDEGSLTVELTFDLGSYVTGQLKKQEVPESGVGLYAEAWAEGRIGSQSEIVRLPEYNGTDNQAQVLMTGALSRTGEQVTLSVEQGTDGSGNTTADVILKNNGLQTAKVEKLLAALFGADDDLLELKEVNLSDVTLAGETRHTIPVAFSRSGSRVAVYPAGSQDTLIFDGLPVRMSSFTYNEETSTYEYALTDVTVPGSLVTAYAAGGGDVTINGTVLTSGGSRWVDFNAMTNEVKVVMGGKTYVLTVQMDPSMGTDADYPDILRDPKNASYELNAAAEALVVEAESTDGGALSYQWCISQNPFIDQGGPIVSRASVLAAPSDSDDTWFLDDPAFAEFSQYLGGVTPIPGANQSTYTPPTDAAGTTHYLCIVTNTNPGALGEKRVWTASYSAAVSVYDPSGTPAQTPVITVQPQDATYTVGQPAAELTVEASVTDGGTLSYQWYGEMPGVTDGPVMIPDATESSFDPTMAEVGTAHYYCVVTNTNPSASGAKTATATSRTAVVTYTDGTAPVDAQTPVITGQPESGSYTVGDAAEALTVSASVTDGGTLSYQWYSNTTNSTEGGTEIMDATGASYTPATDAAGATYYYCVVTNTNDAATGSKTAAATSATAKITVEDKSSGSGGGTSYYKITVEPSEHGTVKSNRRTASRGSTVTLTVTPEEGYQLDRLTVTGNGGAQRTLTEKGNGVYTFVMPGSAVRVEAVFVSTIEEPDTPLGDLPFVDVPDGAWYEDAVSDVYEKDIMLGISEDRFGPELTTTRAMIVTILYRMEGAPAVTGASVFPDVPADTWYTDAVIWGASNGIVEGYGNGTFGPEDNITREQMATIFHRYAKYKGYDVTGSQDLTGYTDAGQVGSWALPAMEWAVDSGLLTGTSDTTLAPAAFATRAQVAAVFMRFAKATER</sequence>
<dbReference type="InterPro" id="IPR001119">
    <property type="entry name" value="SLH_dom"/>
</dbReference>
<dbReference type="Pfam" id="PF18998">
    <property type="entry name" value="Flg_new_2"/>
    <property type="match status" value="1"/>
</dbReference>